<dbReference type="EC" id="3.1.2.4" evidence="2"/>
<gene>
    <name evidence="5" type="ORF">HGRIS_012975</name>
</gene>
<dbReference type="InterPro" id="IPR018376">
    <property type="entry name" value="Enoyl-CoA_hyd/isom_CS"/>
</dbReference>
<evidence type="ECO:0000313" key="6">
    <source>
        <dbReference type="Proteomes" id="UP001556367"/>
    </source>
</evidence>
<dbReference type="SUPFAM" id="SSF52096">
    <property type="entry name" value="ClpP/crotonase"/>
    <property type="match status" value="1"/>
</dbReference>
<dbReference type="InterPro" id="IPR032259">
    <property type="entry name" value="HIBYL-CoA-H"/>
</dbReference>
<keyword evidence="3" id="KW-0378">Hydrolase</keyword>
<sequence length="493" mass="53552">MLPAALRRMTRLSLATRRTQAVARQLMSTQAPTAASEEVPVVFESKLAVRRYILNRPDKLNALNTPMLELMLPKIEEWNNSDLCGVIVGTGAGRAFCAGGDVAGVVSNAADSNTRHLAVEFFQKEFDLDYFLATLKKPYIAILDGHTMGGGVGLSVHAPFRVATEKTIYSMPETKIGYFPDVGASYFLSKLDGQLGTYLSLTGALVSGRDVFDLGLATHFIPSRRVPMLLDQLSTMENPTQDGINEAIEELSAERESTETPLRLAGPVRAALDTAFSHNAVEKIFKDLETFAIDAEPVVREWAAETLSALQLRSPTSLKVALEAIRRGKSLALVDALNMELRIATAFCSGASPDFATGVKAVLVEKTKARPSWSPNNLDAVTPAIVSKFFDARSPFLQSAPRIAVSQGSSTVRPMQYALPSEETIGAMVRGSHSKGGNTSMKLDELLAKFEDLCGGKKGVKEKVIEVAHRRCNVVDNSDGNFVWLKWKQSEGD</sequence>
<feature type="domain" description="Enoyl-CoA hydratase/isomerase" evidence="4">
    <location>
        <begin position="50"/>
        <end position="390"/>
    </location>
</feature>
<dbReference type="Gene3D" id="3.90.226.10">
    <property type="entry name" value="2-enoyl-CoA Hydratase, Chain A, domain 1"/>
    <property type="match status" value="1"/>
</dbReference>
<evidence type="ECO:0000256" key="3">
    <source>
        <dbReference type="ARBA" id="ARBA00022801"/>
    </source>
</evidence>
<evidence type="ECO:0000256" key="1">
    <source>
        <dbReference type="ARBA" id="ARBA00001709"/>
    </source>
</evidence>
<evidence type="ECO:0000256" key="2">
    <source>
        <dbReference type="ARBA" id="ARBA00011915"/>
    </source>
</evidence>
<dbReference type="Proteomes" id="UP001556367">
    <property type="component" value="Unassembled WGS sequence"/>
</dbReference>
<name>A0ABR3ITY5_9AGAR</name>
<dbReference type="PANTHER" id="PTHR43176">
    <property type="entry name" value="3-HYDROXYISOBUTYRYL-COA HYDROLASE-RELATED"/>
    <property type="match status" value="1"/>
</dbReference>
<dbReference type="CDD" id="cd06558">
    <property type="entry name" value="crotonase-like"/>
    <property type="match status" value="1"/>
</dbReference>
<comment type="caution">
    <text evidence="5">The sequence shown here is derived from an EMBL/GenBank/DDBJ whole genome shotgun (WGS) entry which is preliminary data.</text>
</comment>
<keyword evidence="6" id="KW-1185">Reference proteome</keyword>
<dbReference type="Pfam" id="PF16113">
    <property type="entry name" value="ECH_2"/>
    <property type="match status" value="1"/>
</dbReference>
<dbReference type="PANTHER" id="PTHR43176:SF3">
    <property type="entry name" value="3-HYDROXYISOBUTYRYL-COA HYDROLASE, MITOCHONDRIAL"/>
    <property type="match status" value="1"/>
</dbReference>
<dbReference type="NCBIfam" id="NF004127">
    <property type="entry name" value="PRK05617.1"/>
    <property type="match status" value="1"/>
</dbReference>
<accession>A0ABR3ITY5</accession>
<organism evidence="5 6">
    <name type="scientific">Hohenbuehelia grisea</name>
    <dbReference type="NCBI Taxonomy" id="104357"/>
    <lineage>
        <taxon>Eukaryota</taxon>
        <taxon>Fungi</taxon>
        <taxon>Dikarya</taxon>
        <taxon>Basidiomycota</taxon>
        <taxon>Agaricomycotina</taxon>
        <taxon>Agaricomycetes</taxon>
        <taxon>Agaricomycetidae</taxon>
        <taxon>Agaricales</taxon>
        <taxon>Pleurotineae</taxon>
        <taxon>Pleurotaceae</taxon>
        <taxon>Hohenbuehelia</taxon>
    </lineage>
</organism>
<reference evidence="6" key="1">
    <citation type="submission" date="2024-06" db="EMBL/GenBank/DDBJ databases">
        <title>Multi-omics analyses provide insights into the biosynthesis of the anticancer antibiotic pleurotin in Hohenbuehelia grisea.</title>
        <authorList>
            <person name="Weaver J.A."/>
            <person name="Alberti F."/>
        </authorList>
    </citation>
    <scope>NUCLEOTIDE SEQUENCE [LARGE SCALE GENOMIC DNA]</scope>
    <source>
        <strain evidence="6">T-177</strain>
    </source>
</reference>
<evidence type="ECO:0000259" key="4">
    <source>
        <dbReference type="Pfam" id="PF16113"/>
    </source>
</evidence>
<comment type="catalytic activity">
    <reaction evidence="1">
        <text>3-hydroxy-2-methylpropanoyl-CoA + H2O = 3-hydroxy-2-methylpropanoate + CoA + H(+)</text>
        <dbReference type="Rhea" id="RHEA:20888"/>
        <dbReference type="ChEBI" id="CHEBI:11805"/>
        <dbReference type="ChEBI" id="CHEBI:15377"/>
        <dbReference type="ChEBI" id="CHEBI:15378"/>
        <dbReference type="ChEBI" id="CHEBI:57287"/>
        <dbReference type="ChEBI" id="CHEBI:57340"/>
        <dbReference type="EC" id="3.1.2.4"/>
    </reaction>
</comment>
<protein>
    <recommendedName>
        <fullName evidence="2">3-hydroxyisobutyryl-CoA hydrolase</fullName>
        <ecNumber evidence="2">3.1.2.4</ecNumber>
    </recommendedName>
</protein>
<dbReference type="PROSITE" id="PS00166">
    <property type="entry name" value="ENOYL_COA_HYDRATASE"/>
    <property type="match status" value="1"/>
</dbReference>
<dbReference type="EMBL" id="JASNQZ010000015">
    <property type="protein sequence ID" value="KAL0946804.1"/>
    <property type="molecule type" value="Genomic_DNA"/>
</dbReference>
<dbReference type="InterPro" id="IPR045004">
    <property type="entry name" value="ECH_dom"/>
</dbReference>
<evidence type="ECO:0000313" key="5">
    <source>
        <dbReference type="EMBL" id="KAL0946804.1"/>
    </source>
</evidence>
<dbReference type="InterPro" id="IPR029045">
    <property type="entry name" value="ClpP/crotonase-like_dom_sf"/>
</dbReference>
<proteinExistence type="predicted"/>